<evidence type="ECO:0000313" key="5">
    <source>
        <dbReference type="Proteomes" id="UP000231644"/>
    </source>
</evidence>
<dbReference type="Gene3D" id="3.40.50.720">
    <property type="entry name" value="NAD(P)-binding Rossmann-like Domain"/>
    <property type="match status" value="1"/>
</dbReference>
<dbReference type="SUPFAM" id="SSF51735">
    <property type="entry name" value="NAD(P)-binding Rossmann-fold domains"/>
    <property type="match status" value="1"/>
</dbReference>
<comment type="pathway">
    <text evidence="1">Bacterial outer membrane biogenesis; LPS O-antigen biosynthesis.</text>
</comment>
<name>A0A1I1Q9W0_9RHOB</name>
<evidence type="ECO:0000256" key="2">
    <source>
        <dbReference type="ARBA" id="ARBA00007637"/>
    </source>
</evidence>
<dbReference type="Pfam" id="PF01370">
    <property type="entry name" value="Epimerase"/>
    <property type="match status" value="1"/>
</dbReference>
<reference evidence="4 5" key="1">
    <citation type="submission" date="2016-10" db="EMBL/GenBank/DDBJ databases">
        <authorList>
            <person name="de Groot N.N."/>
        </authorList>
    </citation>
    <scope>NUCLEOTIDE SEQUENCE [LARGE SCALE GENOMIC DNA]</scope>
    <source>
        <strain evidence="4 5">DSM 29619</strain>
    </source>
</reference>
<evidence type="ECO:0000313" key="4">
    <source>
        <dbReference type="EMBL" id="SFD18859.1"/>
    </source>
</evidence>
<evidence type="ECO:0000259" key="3">
    <source>
        <dbReference type="Pfam" id="PF01370"/>
    </source>
</evidence>
<feature type="domain" description="NAD-dependent epimerase/dehydratase" evidence="3">
    <location>
        <begin position="8"/>
        <end position="231"/>
    </location>
</feature>
<dbReference type="RefSeq" id="WP_093454891.1">
    <property type="nucleotide sequence ID" value="NZ_FNZG01000006.1"/>
</dbReference>
<dbReference type="OrthoDB" id="9814124at2"/>
<keyword evidence="5" id="KW-1185">Reference proteome</keyword>
<accession>A0A1I1Q9W0</accession>
<dbReference type="PANTHER" id="PTHR43000">
    <property type="entry name" value="DTDP-D-GLUCOSE 4,6-DEHYDRATASE-RELATED"/>
    <property type="match status" value="1"/>
</dbReference>
<comment type="similarity">
    <text evidence="2">Belongs to the NAD(P)-dependent epimerase/dehydratase family.</text>
</comment>
<dbReference type="InterPro" id="IPR001509">
    <property type="entry name" value="Epimerase_deHydtase"/>
</dbReference>
<gene>
    <name evidence="4" type="ORF">SAMN05421762_3546</name>
</gene>
<dbReference type="STRING" id="517719.SAMN05421762_3546"/>
<organism evidence="4 5">
    <name type="scientific">Pseudooceanicola nitratireducens</name>
    <dbReference type="NCBI Taxonomy" id="517719"/>
    <lineage>
        <taxon>Bacteria</taxon>
        <taxon>Pseudomonadati</taxon>
        <taxon>Pseudomonadota</taxon>
        <taxon>Alphaproteobacteria</taxon>
        <taxon>Rhodobacterales</taxon>
        <taxon>Paracoccaceae</taxon>
        <taxon>Pseudooceanicola</taxon>
    </lineage>
</organism>
<sequence>MTDPTTTVLVTGATGFLGRQIVTLLAQDNSLDVIAGSRGGQSVVGKPGFAYGDLADLRDLTTDLQGIDAIVHCAALAHVLREPDGDPLPRYMAVNCDATLDLARQAAAAGVQRFIFISSIGVNGNQTHGTPFRPDDPPAPHAPYAVSKLAAEEGLMEIARDTGLEVVILRLPLVLGPDPVGNLASLSRLIGKGVPLPFGLATGNRRSLVTAPTVARAIRDCLHNPQAIGQVFLVADTPPLHLRGILTTLADLTGQRLKLVPVPVWLLRGMLRLAGKGKAADQLFGDLEIDSSHLRRRLGWTDGPDTEQD</sequence>
<dbReference type="InterPro" id="IPR036291">
    <property type="entry name" value="NAD(P)-bd_dom_sf"/>
</dbReference>
<dbReference type="EMBL" id="FOLX01000003">
    <property type="protein sequence ID" value="SFD18859.1"/>
    <property type="molecule type" value="Genomic_DNA"/>
</dbReference>
<protein>
    <submittedName>
        <fullName evidence="4">Nucleoside-diphosphate-sugar epimerase</fullName>
    </submittedName>
</protein>
<evidence type="ECO:0000256" key="1">
    <source>
        <dbReference type="ARBA" id="ARBA00005125"/>
    </source>
</evidence>
<dbReference type="Proteomes" id="UP000231644">
    <property type="component" value="Unassembled WGS sequence"/>
</dbReference>
<dbReference type="AlphaFoldDB" id="A0A1I1Q9W0"/>
<proteinExistence type="inferred from homology"/>